<proteinExistence type="predicted"/>
<keyword evidence="2" id="KW-1185">Reference proteome</keyword>
<evidence type="ECO:0000313" key="2">
    <source>
        <dbReference type="Proteomes" id="UP000001940"/>
    </source>
</evidence>
<organism evidence="1 2">
    <name type="scientific">Caenorhabditis elegans</name>
    <dbReference type="NCBI Taxonomy" id="6239"/>
    <lineage>
        <taxon>Eukaryota</taxon>
        <taxon>Metazoa</taxon>
        <taxon>Ecdysozoa</taxon>
        <taxon>Nematoda</taxon>
        <taxon>Chromadorea</taxon>
        <taxon>Rhabditida</taxon>
        <taxon>Rhabditina</taxon>
        <taxon>Rhabditomorpha</taxon>
        <taxon>Rhabditoidea</taxon>
        <taxon>Rhabditidae</taxon>
        <taxon>Peloderinae</taxon>
        <taxon>Caenorhabditis</taxon>
    </lineage>
</organism>
<evidence type="ECO:0000313" key="3">
    <source>
        <dbReference type="WormBase" id="ZK377.15"/>
    </source>
</evidence>
<dbReference type="EMBL" id="BX284606">
    <property type="protein sequence ID" value="SPC48687.1"/>
    <property type="molecule type" value="Genomic_DNA"/>
</dbReference>
<name>A0A2K5AU27_CAEEL</name>
<sequence>MQPLKLDTD</sequence>
<gene>
    <name evidence="1" type="ORF">CELE_ZK377.15</name>
    <name evidence="1 3" type="ORF">ZK377.15</name>
</gene>
<evidence type="ECO:0000313" key="1">
    <source>
        <dbReference type="EMBL" id="SPC48687.1"/>
    </source>
</evidence>
<dbReference type="Proteomes" id="UP000001940">
    <property type="component" value="Chromosome X"/>
</dbReference>
<dbReference type="InParanoid" id="A0A2K5AU27"/>
<accession>A0A2K5AU27</accession>
<protein>
    <submittedName>
        <fullName evidence="1">Uncharacterized protein</fullName>
    </submittedName>
</protein>
<dbReference type="WormBase" id="ZK377.15">
    <property type="protein sequence ID" value="CE52631"/>
    <property type="gene ID" value="WBGene00303098"/>
</dbReference>
<reference evidence="1 2" key="1">
    <citation type="journal article" date="1998" name="Science">
        <title>Genome sequence of the nematode C. elegans: a platform for investigating biology.</title>
        <authorList>
            <consortium name="The C. elegans sequencing consortium"/>
            <person name="Sulson J.E."/>
            <person name="Waterston R."/>
        </authorList>
    </citation>
    <scope>NUCLEOTIDE SEQUENCE [LARGE SCALE GENOMIC DNA]</scope>
    <source>
        <strain evidence="1 2">Bristol N2</strain>
    </source>
</reference>
<dbReference type="AGR" id="WB:WBGene00303098"/>